<dbReference type="PANTHER" id="PTHR38111:SF11">
    <property type="entry name" value="TRANSCRIPTION FACTOR DOMAIN-CONTAINING PROTEIN-RELATED"/>
    <property type="match status" value="1"/>
</dbReference>
<dbReference type="STRING" id="1531966.A0A0A1TN60"/>
<dbReference type="Pfam" id="PF00172">
    <property type="entry name" value="Zn_clus"/>
    <property type="match status" value="1"/>
</dbReference>
<dbReference type="EMBL" id="CDHN01000005">
    <property type="protein sequence ID" value="CEJ92780.1"/>
    <property type="molecule type" value="Genomic_DNA"/>
</dbReference>
<gene>
    <name evidence="3" type="ORF">VHEMI08410</name>
</gene>
<dbReference type="InterPro" id="IPR001138">
    <property type="entry name" value="Zn2Cys6_DnaBD"/>
</dbReference>
<accession>A0A0A1TN60</accession>
<feature type="domain" description="Zn(2)-C6 fungal-type" evidence="2">
    <location>
        <begin position="9"/>
        <end position="38"/>
    </location>
</feature>
<dbReference type="GO" id="GO:0000981">
    <property type="term" value="F:DNA-binding transcription factor activity, RNA polymerase II-specific"/>
    <property type="evidence" value="ECO:0007669"/>
    <property type="project" value="InterPro"/>
</dbReference>
<protein>
    <recommendedName>
        <fullName evidence="2">Zn(2)-C6 fungal-type domain-containing protein</fullName>
    </recommendedName>
</protein>
<dbReference type="OrthoDB" id="4314040at2759"/>
<sequence length="487" mass="54259">MPGVPSYRGCDACHKQKKRCDQASPACARCTRLKIPCVGKGQLRYKFKTQTVVIQTAESFKAMTLAKSRAPKPFTVQMPHNPSNEVSQLADSFAALLQFTDPQYDLTCFGPWFLGIPKRLGASPVLDAAAAAFVSGLRRVRTSGEQDVGSLVKYGAALKSLRDTLQRPSDAKSPYTLCAIFLIMIAQAWFSKEADGQASHMEGVAHLLNASAGEEWTDEFNSTMRLNMIYPTSVEAILNPNIKVNPWYLTQWKPIYGPYMPLDEERGQPIESLDVPAVLDFPKFVREPELHLHEMRVSYTRLKAECSFSLSRVGMMEDIVAAEKPPKPDQMRALVQLETAYTLLLCYALVLNALLCAMDPLEPTLYLEALDLSRQAIDITKRSADHVPLGTGCIPVALFAAWIATDDEEIVQGIIASLKAVDVHFVDTKYVRQMRDLKRRVRKLKRDSLDRLEKEQSGSPSTIYDDLVFDNIDFNWGLGSVSPSSSI</sequence>
<dbReference type="PROSITE" id="PS50048">
    <property type="entry name" value="ZN2_CY6_FUNGAL_2"/>
    <property type="match status" value="1"/>
</dbReference>
<evidence type="ECO:0000313" key="3">
    <source>
        <dbReference type="EMBL" id="CEJ92780.1"/>
    </source>
</evidence>
<evidence type="ECO:0000259" key="2">
    <source>
        <dbReference type="PROSITE" id="PS50048"/>
    </source>
</evidence>
<dbReference type="SMART" id="SM00066">
    <property type="entry name" value="GAL4"/>
    <property type="match status" value="1"/>
</dbReference>
<dbReference type="SUPFAM" id="SSF57701">
    <property type="entry name" value="Zn2/Cys6 DNA-binding domain"/>
    <property type="match status" value="1"/>
</dbReference>
<dbReference type="PROSITE" id="PS00463">
    <property type="entry name" value="ZN2_CY6_FUNGAL_1"/>
    <property type="match status" value="1"/>
</dbReference>
<dbReference type="GO" id="GO:0008270">
    <property type="term" value="F:zinc ion binding"/>
    <property type="evidence" value="ECO:0007669"/>
    <property type="project" value="InterPro"/>
</dbReference>
<evidence type="ECO:0000313" key="4">
    <source>
        <dbReference type="Proteomes" id="UP000039046"/>
    </source>
</evidence>
<dbReference type="Gene3D" id="4.10.240.10">
    <property type="entry name" value="Zn(2)-C6 fungal-type DNA-binding domain"/>
    <property type="match status" value="1"/>
</dbReference>
<proteinExistence type="predicted"/>
<keyword evidence="1" id="KW-0539">Nucleus</keyword>
<evidence type="ECO:0000256" key="1">
    <source>
        <dbReference type="ARBA" id="ARBA00023242"/>
    </source>
</evidence>
<keyword evidence="4" id="KW-1185">Reference proteome</keyword>
<name>A0A0A1TN60_9HYPO</name>
<dbReference type="InterPro" id="IPR053178">
    <property type="entry name" value="Osmoadaptation_assoc"/>
</dbReference>
<dbReference type="PANTHER" id="PTHR38111">
    <property type="entry name" value="ZN(2)-C6 FUNGAL-TYPE DOMAIN-CONTAINING PROTEIN-RELATED"/>
    <property type="match status" value="1"/>
</dbReference>
<dbReference type="CDD" id="cd00067">
    <property type="entry name" value="GAL4"/>
    <property type="match status" value="1"/>
</dbReference>
<dbReference type="HOGENOM" id="CLU_019524_2_0_1"/>
<reference evidence="3 4" key="1">
    <citation type="journal article" date="2015" name="Genome Announc.">
        <title>Draft Genome Sequence and Gene Annotation of the Entomopathogenic Fungus Verticillium hemipterigenum.</title>
        <authorList>
            <person name="Horn F."/>
            <person name="Habel A."/>
            <person name="Scharf D.H."/>
            <person name="Dworschak J."/>
            <person name="Brakhage A.A."/>
            <person name="Guthke R."/>
            <person name="Hertweck C."/>
            <person name="Linde J."/>
        </authorList>
    </citation>
    <scope>NUCLEOTIDE SEQUENCE [LARGE SCALE GENOMIC DNA]</scope>
</reference>
<dbReference type="AlphaFoldDB" id="A0A0A1TN60"/>
<dbReference type="InterPro" id="IPR036864">
    <property type="entry name" value="Zn2-C6_fun-type_DNA-bd_sf"/>
</dbReference>
<organism evidence="3 4">
    <name type="scientific">[Torrubiella] hemipterigena</name>
    <dbReference type="NCBI Taxonomy" id="1531966"/>
    <lineage>
        <taxon>Eukaryota</taxon>
        <taxon>Fungi</taxon>
        <taxon>Dikarya</taxon>
        <taxon>Ascomycota</taxon>
        <taxon>Pezizomycotina</taxon>
        <taxon>Sordariomycetes</taxon>
        <taxon>Hypocreomycetidae</taxon>
        <taxon>Hypocreales</taxon>
        <taxon>Clavicipitaceae</taxon>
        <taxon>Clavicipitaceae incertae sedis</taxon>
        <taxon>'Torrubiella' clade</taxon>
    </lineage>
</organism>
<dbReference type="Proteomes" id="UP000039046">
    <property type="component" value="Unassembled WGS sequence"/>
</dbReference>